<evidence type="ECO:0000259" key="1">
    <source>
        <dbReference type="Pfam" id="PF07935"/>
    </source>
</evidence>
<protein>
    <submittedName>
        <fullName evidence="2">Integrase</fullName>
    </submittedName>
</protein>
<dbReference type="InterPro" id="IPR012922">
    <property type="entry name" value="ORF_D-335"/>
</dbReference>
<gene>
    <name evidence="2" type="ORF">SacN8_04215</name>
</gene>
<evidence type="ECO:0000313" key="2">
    <source>
        <dbReference type="EMBL" id="AGE70814.1"/>
    </source>
</evidence>
<feature type="domain" description="ORF D-335-like" evidence="1">
    <location>
        <begin position="8"/>
        <end position="49"/>
    </location>
</feature>
<evidence type="ECO:0000313" key="3">
    <source>
        <dbReference type="Proteomes" id="UP000011281"/>
    </source>
</evidence>
<dbReference type="KEGG" id="sacn:SacN8_04215"/>
<organism evidence="3">
    <name type="scientific">Sulfolobus acidocaldarius N8</name>
    <dbReference type="NCBI Taxonomy" id="1028566"/>
    <lineage>
        <taxon>Archaea</taxon>
        <taxon>Thermoproteota</taxon>
        <taxon>Thermoprotei</taxon>
        <taxon>Sulfolobales</taxon>
        <taxon>Sulfolobaceae</taxon>
        <taxon>Sulfolobus</taxon>
    </lineage>
</organism>
<dbReference type="HOGENOM" id="CLU_167324_1_0_2"/>
<name>M1ITZ1_9CREN</name>
<dbReference type="AlphaFoldDB" id="M1ITZ1"/>
<accession>M1ITZ1</accession>
<proteinExistence type="predicted"/>
<dbReference type="Pfam" id="PF07935">
    <property type="entry name" value="SSV1_ORF_D-335"/>
    <property type="match status" value="1"/>
</dbReference>
<dbReference type="EMBL" id="CP002817">
    <property type="protein sequence ID" value="AGE70814.1"/>
    <property type="molecule type" value="Genomic_DNA"/>
</dbReference>
<dbReference type="Proteomes" id="UP000011281">
    <property type="component" value="Chromosome"/>
</dbReference>
<reference evidence="2 3" key="1">
    <citation type="journal article" date="2012" name="ISME J.">
        <title>Genomic evidence of rapid, global-scale gene flow in a Sulfolobus species.</title>
        <authorList>
            <person name="Mao D."/>
            <person name="Grogan D."/>
        </authorList>
    </citation>
    <scope>NUCLEOTIDE SEQUENCE [LARGE SCALE GENOMIC DNA]</scope>
    <source>
        <strain evidence="2 3">N8</strain>
    </source>
</reference>
<sequence length="96" mass="11303">MPNFYVSSKFYIKEIKGKHYVYITEKGRDGKERQSYVGALDKIIETYMGILGENHLRECRGRDLNPGHGLERPAYYRRIKLDRAVLPRRDILSPMN</sequence>